<dbReference type="AlphaFoldDB" id="A0A8J7YAK2"/>
<name>A0A8J7YAK2_9EURY</name>
<dbReference type="Gene3D" id="2.60.40.10">
    <property type="entry name" value="Immunoglobulins"/>
    <property type="match status" value="1"/>
</dbReference>
<evidence type="ECO:0000256" key="2">
    <source>
        <dbReference type="SAM" id="Phobius"/>
    </source>
</evidence>
<dbReference type="InterPro" id="IPR013783">
    <property type="entry name" value="Ig-like_fold"/>
</dbReference>
<dbReference type="SUPFAM" id="SSF49373">
    <property type="entry name" value="Invasin/intimin cell-adhesion fragments"/>
    <property type="match status" value="1"/>
</dbReference>
<keyword evidence="4" id="KW-1185">Reference proteome</keyword>
<sequence>MDFVGDERAQSVQIGAVLLFAVLVVAFSSYQAFVIPEQNREVEFNHNQQVQSQMQDLRNAIVSMSTAGDTRAISIQLGTRYPSRAVAVNPGPAAGSLRTVGTTDPTVKLTISNASASGETGDYWNTTHHYNTGAIRYDPGYNRYTQAPTTVYEHTVLYNRFSGANLTLANQTFINGTDISLVTLNGSLARTSSASTSVDVRSVTVSTQEVRLDDAGSNITISFLSLRSATYWEFLNDTQSTVTDIRSSPTASGLHNVTVELARDETYTLHMMKVGVGTQVTEENTAYLTTSDDGRYSLTQTERTELTLEVRDRFNNPPANVSKTIVYGNASAGRLVSPSQTPDENGEVTFTYVAPSSQTGEQRIHFSYISSDAANASAFDPTTVQNASIVVNISAPVDDEDSDSGGSGAYGVMWLDPTGQSGVACPDGPDGTCTIDASQTADATLTMGTSPVADGAAVQYAVNDTDVGSFTRTTGTTNTSGENETVFSPSNDGGMKVYATSGSSGDTLVLNVINTVDDLIYNMDAVAVDGPDDEGYFSPEVSGGVEFTVTNQFSQSVEITEIRVTRPTGPARALSDNVGALNDEVRRTEVYVSGTANDGHVDINDGVNLPYTFDMDSDGFSNAENPKTSAGNDFTISLFEFRDNRGESVDITGRTFEVTLYYRLDDGTTGSKTITVTPS</sequence>
<dbReference type="RefSeq" id="WP_162317589.1">
    <property type="nucleotide sequence ID" value="NZ_JAHQXF010000002.1"/>
</dbReference>
<proteinExistence type="predicted"/>
<feature type="transmembrane region" description="Helical" evidence="2">
    <location>
        <begin position="12"/>
        <end position="33"/>
    </location>
</feature>
<dbReference type="OrthoDB" id="121941at2157"/>
<gene>
    <name evidence="3" type="ORF">KTS45_11015</name>
</gene>
<dbReference type="Proteomes" id="UP000766550">
    <property type="component" value="Unassembled WGS sequence"/>
</dbReference>
<protein>
    <submittedName>
        <fullName evidence="3">Uncharacterized protein</fullName>
    </submittedName>
</protein>
<evidence type="ECO:0000313" key="3">
    <source>
        <dbReference type="EMBL" id="MBV0924729.1"/>
    </source>
</evidence>
<evidence type="ECO:0000256" key="1">
    <source>
        <dbReference type="SAM" id="MobiDB-lite"/>
    </source>
</evidence>
<dbReference type="InterPro" id="IPR008964">
    <property type="entry name" value="Invasin/intimin_cell_adhesion"/>
</dbReference>
<reference evidence="3 4" key="1">
    <citation type="submission" date="2021-06" db="EMBL/GenBank/DDBJ databases">
        <title>New haloarchaea isolates fom saline soil.</title>
        <authorList>
            <person name="Duran-Viseras A."/>
            <person name="Sanchez-Porro C.S."/>
            <person name="Ventosa A."/>
        </authorList>
    </citation>
    <scope>NUCLEOTIDE SEQUENCE [LARGE SCALE GENOMIC DNA]</scope>
    <source>
        <strain evidence="3 4">JCM 183640</strain>
    </source>
</reference>
<feature type="region of interest" description="Disordered" evidence="1">
    <location>
        <begin position="471"/>
        <end position="492"/>
    </location>
</feature>
<feature type="compositionally biased region" description="Low complexity" evidence="1">
    <location>
        <begin position="471"/>
        <end position="485"/>
    </location>
</feature>
<accession>A0A8J7YAK2</accession>
<keyword evidence="2" id="KW-0472">Membrane</keyword>
<comment type="caution">
    <text evidence="3">The sequence shown here is derived from an EMBL/GenBank/DDBJ whole genome shotgun (WGS) entry which is preliminary data.</text>
</comment>
<keyword evidence="2" id="KW-0812">Transmembrane</keyword>
<evidence type="ECO:0000313" key="4">
    <source>
        <dbReference type="Proteomes" id="UP000766550"/>
    </source>
</evidence>
<organism evidence="3 4">
    <name type="scientific">Haloarcula limicola</name>
    <dbReference type="NCBI Taxonomy" id="1429915"/>
    <lineage>
        <taxon>Archaea</taxon>
        <taxon>Methanobacteriati</taxon>
        <taxon>Methanobacteriota</taxon>
        <taxon>Stenosarchaea group</taxon>
        <taxon>Halobacteria</taxon>
        <taxon>Halobacteriales</taxon>
        <taxon>Haloarculaceae</taxon>
        <taxon>Haloarcula</taxon>
    </lineage>
</organism>
<dbReference type="EMBL" id="JAHQXF010000002">
    <property type="protein sequence ID" value="MBV0924729.1"/>
    <property type="molecule type" value="Genomic_DNA"/>
</dbReference>
<keyword evidence="2" id="KW-1133">Transmembrane helix</keyword>